<dbReference type="AlphaFoldDB" id="A0A378I1I4"/>
<sequence length="56" mass="6334">MTHSKKSNNLQKNQHQIEDADLEKISGGISRPAATQVKVTAPDRKAIKTDMDRKRF</sequence>
<evidence type="ECO:0000256" key="1">
    <source>
        <dbReference type="SAM" id="MobiDB-lite"/>
    </source>
</evidence>
<reference evidence="2 3" key="1">
    <citation type="submission" date="2018-06" db="EMBL/GenBank/DDBJ databases">
        <authorList>
            <consortium name="Pathogen Informatics"/>
            <person name="Doyle S."/>
        </authorList>
    </citation>
    <scope>NUCLEOTIDE SEQUENCE [LARGE SCALE GENOMIC DNA]</scope>
    <source>
        <strain evidence="2 3">NCTC13315</strain>
    </source>
</reference>
<feature type="compositionally biased region" description="Basic and acidic residues" evidence="1">
    <location>
        <begin position="41"/>
        <end position="56"/>
    </location>
</feature>
<dbReference type="Proteomes" id="UP000254968">
    <property type="component" value="Unassembled WGS sequence"/>
</dbReference>
<keyword evidence="3" id="KW-1185">Reference proteome</keyword>
<gene>
    <name evidence="2" type="ORF">NCTC13315_01121</name>
</gene>
<feature type="region of interest" description="Disordered" evidence="1">
    <location>
        <begin position="27"/>
        <end position="56"/>
    </location>
</feature>
<protein>
    <submittedName>
        <fullName evidence="2">Uncharacterized protein</fullName>
    </submittedName>
</protein>
<accession>A0A378I1I4</accession>
<organism evidence="2 3">
    <name type="scientific">Legionella beliardensis</name>
    <dbReference type="NCBI Taxonomy" id="91822"/>
    <lineage>
        <taxon>Bacteria</taxon>
        <taxon>Pseudomonadati</taxon>
        <taxon>Pseudomonadota</taxon>
        <taxon>Gammaproteobacteria</taxon>
        <taxon>Legionellales</taxon>
        <taxon>Legionellaceae</taxon>
        <taxon>Legionella</taxon>
    </lineage>
</organism>
<proteinExistence type="predicted"/>
<evidence type="ECO:0000313" key="3">
    <source>
        <dbReference type="Proteomes" id="UP000254968"/>
    </source>
</evidence>
<dbReference type="RefSeq" id="WP_160149857.1">
    <property type="nucleotide sequence ID" value="NZ_CAAAHO010000001.1"/>
</dbReference>
<dbReference type="EMBL" id="UGNV01000001">
    <property type="protein sequence ID" value="STX28591.1"/>
    <property type="molecule type" value="Genomic_DNA"/>
</dbReference>
<name>A0A378I1I4_9GAMM</name>
<evidence type="ECO:0000313" key="2">
    <source>
        <dbReference type="EMBL" id="STX28591.1"/>
    </source>
</evidence>